<protein>
    <submittedName>
        <fullName evidence="4">2-polyprenyl-6-methoxyphenol hydroxylase-like FAD-dependent oxidoreductase</fullName>
    </submittedName>
</protein>
<comment type="caution">
    <text evidence="4">The sequence shown here is derived from an EMBL/GenBank/DDBJ whole genome shotgun (WGS) entry which is preliminary data.</text>
</comment>
<proteinExistence type="predicted"/>
<evidence type="ECO:0000256" key="1">
    <source>
        <dbReference type="ARBA" id="ARBA00023002"/>
    </source>
</evidence>
<dbReference type="SUPFAM" id="SSF51905">
    <property type="entry name" value="FAD/NAD(P)-binding domain"/>
    <property type="match status" value="1"/>
</dbReference>
<dbReference type="GO" id="GO:0004497">
    <property type="term" value="F:monooxygenase activity"/>
    <property type="evidence" value="ECO:0007669"/>
    <property type="project" value="UniProtKB-KW"/>
</dbReference>
<dbReference type="RefSeq" id="WP_130411879.1">
    <property type="nucleotide sequence ID" value="NZ_SGWX01000001.1"/>
</dbReference>
<dbReference type="InterPro" id="IPR002938">
    <property type="entry name" value="FAD-bd"/>
</dbReference>
<dbReference type="PRINTS" id="PR00420">
    <property type="entry name" value="RNGMNOXGNASE"/>
</dbReference>
<evidence type="ECO:0000256" key="2">
    <source>
        <dbReference type="ARBA" id="ARBA00023033"/>
    </source>
</evidence>
<dbReference type="GO" id="GO:0071949">
    <property type="term" value="F:FAD binding"/>
    <property type="evidence" value="ECO:0007669"/>
    <property type="project" value="InterPro"/>
</dbReference>
<dbReference type="OrthoDB" id="9782160at2"/>
<dbReference type="Gene3D" id="3.50.50.60">
    <property type="entry name" value="FAD/NAD(P)-binding domain"/>
    <property type="match status" value="1"/>
</dbReference>
<sequence length="371" mass="38346">MESFTARPLRVGIVGAGIAGLALAGGLRRRGHDVEVFERAPRLMSVGAGISIAPNAVGALRRLGLAEAVLGDALARRDVAQGALLRPDGAVVLRVSGRRVNLLALTRPALHAALGAQAGPVRLGVDAAVSPSGEPIVVVDGREHAYDVVLAADGARSPARAALGLDPGLRYAGWTTWRGVTDEPFDLRGRVSETWGRGAVVGLVPLLGGHAYWFGAAHAPSNVTTADARKDALVRFGDWHAPIRAVIEATDARGVVRADAVELARGLTTYVRGRVALVGDAAHAMTPHLGQGANQAIVDAGALVRLLDAADPRGVAAALRSYDRRRRPVASAVTWGSLVVGRLSLAEGVGGRVRDGALAGVGTLTRLGRRA</sequence>
<dbReference type="InterPro" id="IPR050493">
    <property type="entry name" value="FAD-dep_Monooxygenase_BioMet"/>
</dbReference>
<dbReference type="Proteomes" id="UP000293852">
    <property type="component" value="Unassembled WGS sequence"/>
</dbReference>
<reference evidence="4 5" key="1">
    <citation type="submission" date="2019-02" db="EMBL/GenBank/DDBJ databases">
        <title>Sequencing the genomes of 1000 actinobacteria strains.</title>
        <authorList>
            <person name="Klenk H.-P."/>
        </authorList>
    </citation>
    <scope>NUCLEOTIDE SEQUENCE [LARGE SCALE GENOMIC DNA]</scope>
    <source>
        <strain evidence="4 5">DSM 16932</strain>
    </source>
</reference>
<keyword evidence="5" id="KW-1185">Reference proteome</keyword>
<evidence type="ECO:0000313" key="5">
    <source>
        <dbReference type="Proteomes" id="UP000293852"/>
    </source>
</evidence>
<keyword evidence="1" id="KW-0560">Oxidoreductase</keyword>
<dbReference type="EMBL" id="SGWX01000001">
    <property type="protein sequence ID" value="RZS60178.1"/>
    <property type="molecule type" value="Genomic_DNA"/>
</dbReference>
<evidence type="ECO:0000259" key="3">
    <source>
        <dbReference type="Pfam" id="PF01494"/>
    </source>
</evidence>
<dbReference type="PANTHER" id="PTHR13789">
    <property type="entry name" value="MONOOXYGENASE"/>
    <property type="match status" value="1"/>
</dbReference>
<dbReference type="Pfam" id="PF01494">
    <property type="entry name" value="FAD_binding_3"/>
    <property type="match status" value="1"/>
</dbReference>
<evidence type="ECO:0000313" key="4">
    <source>
        <dbReference type="EMBL" id="RZS60178.1"/>
    </source>
</evidence>
<feature type="domain" description="FAD-binding" evidence="3">
    <location>
        <begin position="10"/>
        <end position="334"/>
    </location>
</feature>
<dbReference type="AlphaFoldDB" id="A0A4Q7M1C3"/>
<keyword evidence="2" id="KW-0503">Monooxygenase</keyword>
<name>A0A4Q7M1C3_9MICO</name>
<organism evidence="4 5">
    <name type="scientific">Xylanimonas ulmi</name>
    <dbReference type="NCBI Taxonomy" id="228973"/>
    <lineage>
        <taxon>Bacteria</taxon>
        <taxon>Bacillati</taxon>
        <taxon>Actinomycetota</taxon>
        <taxon>Actinomycetes</taxon>
        <taxon>Micrococcales</taxon>
        <taxon>Promicromonosporaceae</taxon>
        <taxon>Xylanimonas</taxon>
    </lineage>
</organism>
<accession>A0A4Q7M1C3</accession>
<dbReference type="InterPro" id="IPR036188">
    <property type="entry name" value="FAD/NAD-bd_sf"/>
</dbReference>
<dbReference type="PANTHER" id="PTHR13789:SF309">
    <property type="entry name" value="PUTATIVE (AFU_ORTHOLOGUE AFUA_6G14510)-RELATED"/>
    <property type="match status" value="1"/>
</dbReference>
<gene>
    <name evidence="4" type="ORF">EV386_0424</name>
</gene>